<dbReference type="PANTHER" id="PTHR43194">
    <property type="entry name" value="HYDROLASE ALPHA/BETA FOLD FAMILY"/>
    <property type="match status" value="1"/>
</dbReference>
<dbReference type="Pfam" id="PF12697">
    <property type="entry name" value="Abhydrolase_6"/>
    <property type="match status" value="1"/>
</dbReference>
<dbReference type="EMBL" id="FNPZ01000004">
    <property type="protein sequence ID" value="SDZ43387.1"/>
    <property type="molecule type" value="Genomic_DNA"/>
</dbReference>
<dbReference type="STRING" id="381665.SAMN05216554_3852"/>
<reference evidence="2 3" key="1">
    <citation type="submission" date="2016-10" db="EMBL/GenBank/DDBJ databases">
        <authorList>
            <person name="de Groot N.N."/>
        </authorList>
    </citation>
    <scope>NUCLEOTIDE SEQUENCE [LARGE SCALE GENOMIC DNA]</scope>
    <source>
        <strain evidence="2 3">CGMCC 4.3491</strain>
    </source>
</reference>
<dbReference type="Gene3D" id="3.40.50.1820">
    <property type="entry name" value="alpha/beta hydrolase"/>
    <property type="match status" value="1"/>
</dbReference>
<dbReference type="GO" id="GO:0003824">
    <property type="term" value="F:catalytic activity"/>
    <property type="evidence" value="ECO:0007669"/>
    <property type="project" value="UniProtKB-ARBA"/>
</dbReference>
<evidence type="ECO:0000313" key="3">
    <source>
        <dbReference type="Proteomes" id="UP000198891"/>
    </source>
</evidence>
<dbReference type="AlphaFoldDB" id="A0A1H3T0A3"/>
<feature type="domain" description="AB hydrolase-1" evidence="1">
    <location>
        <begin position="23"/>
        <end position="270"/>
    </location>
</feature>
<accession>A0A1H3T0A3</accession>
<sequence length="283" mass="30466">MSTLTAAETEEIERANASGLQPVVFIHGLWLLSSSWEKWRTLFEENGFSTVAPGWPDDPASVEEARRDPDVFAHKMVKQVTEHYLEAIDALTLTPAVVGHSFGGLIAQKIAGEGASEATVAIDPAPFQGVLPLPVSSLKSSAPVLGNPLNFGKAVSLTLEQFTFGWANNLDADEAKELWETYHVAASGVPLFQAATANFNPFTETKVDTKNPERGPLLIISGENDNTVPTAMTAAAFRIQQKNPGTTVFIEIPGRGHSLTIDHGWRTVADEALAFLTTQTAND</sequence>
<name>A0A1H3T0A3_9MICO</name>
<protein>
    <submittedName>
        <fullName evidence="2">Pimeloyl-ACP methyl ester carboxylesterase</fullName>
    </submittedName>
</protein>
<dbReference type="PANTHER" id="PTHR43194:SF2">
    <property type="entry name" value="PEROXISOMAL MEMBRANE PROTEIN LPX1"/>
    <property type="match status" value="1"/>
</dbReference>
<keyword evidence="3" id="KW-1185">Reference proteome</keyword>
<organism evidence="2 3">
    <name type="scientific">Herbiconiux ginsengi</name>
    <dbReference type="NCBI Taxonomy" id="381665"/>
    <lineage>
        <taxon>Bacteria</taxon>
        <taxon>Bacillati</taxon>
        <taxon>Actinomycetota</taxon>
        <taxon>Actinomycetes</taxon>
        <taxon>Micrococcales</taxon>
        <taxon>Microbacteriaceae</taxon>
        <taxon>Herbiconiux</taxon>
    </lineage>
</organism>
<evidence type="ECO:0000259" key="1">
    <source>
        <dbReference type="Pfam" id="PF12697"/>
    </source>
</evidence>
<proteinExistence type="predicted"/>
<dbReference type="InterPro" id="IPR050228">
    <property type="entry name" value="Carboxylesterase_BioH"/>
</dbReference>
<dbReference type="SUPFAM" id="SSF53474">
    <property type="entry name" value="alpha/beta-Hydrolases"/>
    <property type="match status" value="1"/>
</dbReference>
<dbReference type="InterPro" id="IPR029058">
    <property type="entry name" value="AB_hydrolase_fold"/>
</dbReference>
<dbReference type="RefSeq" id="WP_092556827.1">
    <property type="nucleotide sequence ID" value="NZ_FNPZ01000004.1"/>
</dbReference>
<dbReference type="Proteomes" id="UP000198891">
    <property type="component" value="Unassembled WGS sequence"/>
</dbReference>
<dbReference type="InterPro" id="IPR000073">
    <property type="entry name" value="AB_hydrolase_1"/>
</dbReference>
<evidence type="ECO:0000313" key="2">
    <source>
        <dbReference type="EMBL" id="SDZ43387.1"/>
    </source>
</evidence>
<gene>
    <name evidence="2" type="ORF">SAMN05216554_3852</name>
</gene>
<dbReference type="OrthoDB" id="3810256at2"/>